<sequence>MLFTNSNGFENFGRVTLTDLLSEFEDLCASMPLSEQYQSSDSHKEGNGENENSFPGILNSDGIKFTSKEDGLIPYLEEPDDEISEEFRYSEEDTGDSTDSCQEKYKLSVTSGIHLISHKILSPIPEGSDNDETLSSSKVKSSSNSQDTLMAFLLERLESSFFEKLYARQTSSNRKRGRPRVVKDINVDTIWNEVLEKLSTKANERKIQRTDAKNASICRDAKRVVDHILKYLGSKCRYKSTKDTDVIESYAEAFTIGFVPTIFEGEALENKVKTFCEFITIAYPEKKVKSILSMITEAGFLTPDERDIFIHQIEQRKSSSKISFLNLLRQNRCFKKIFLKLLSKLDQTTLKDKESYKRTLSSFISPTA</sequence>
<keyword evidence="3" id="KW-1185">Reference proteome</keyword>
<name>A0AAD1XBU1_EUPCR</name>
<evidence type="ECO:0000313" key="2">
    <source>
        <dbReference type="EMBL" id="CAI2370539.1"/>
    </source>
</evidence>
<dbReference type="AlphaFoldDB" id="A0AAD1XBU1"/>
<feature type="region of interest" description="Disordered" evidence="1">
    <location>
        <begin position="122"/>
        <end position="141"/>
    </location>
</feature>
<gene>
    <name evidence="2" type="ORF">ECRASSUSDP1_LOCUS11852</name>
</gene>
<evidence type="ECO:0000256" key="1">
    <source>
        <dbReference type="SAM" id="MobiDB-lite"/>
    </source>
</evidence>
<accession>A0AAD1XBU1</accession>
<dbReference type="EMBL" id="CAMPGE010011727">
    <property type="protein sequence ID" value="CAI2370539.1"/>
    <property type="molecule type" value="Genomic_DNA"/>
</dbReference>
<organism evidence="2 3">
    <name type="scientific">Euplotes crassus</name>
    <dbReference type="NCBI Taxonomy" id="5936"/>
    <lineage>
        <taxon>Eukaryota</taxon>
        <taxon>Sar</taxon>
        <taxon>Alveolata</taxon>
        <taxon>Ciliophora</taxon>
        <taxon>Intramacronucleata</taxon>
        <taxon>Spirotrichea</taxon>
        <taxon>Hypotrichia</taxon>
        <taxon>Euplotida</taxon>
        <taxon>Euplotidae</taxon>
        <taxon>Moneuplotes</taxon>
    </lineage>
</organism>
<evidence type="ECO:0000313" key="3">
    <source>
        <dbReference type="Proteomes" id="UP001295684"/>
    </source>
</evidence>
<proteinExistence type="predicted"/>
<feature type="region of interest" description="Disordered" evidence="1">
    <location>
        <begin position="35"/>
        <end position="60"/>
    </location>
</feature>
<dbReference type="Proteomes" id="UP001295684">
    <property type="component" value="Unassembled WGS sequence"/>
</dbReference>
<comment type="caution">
    <text evidence="2">The sequence shown here is derived from an EMBL/GenBank/DDBJ whole genome shotgun (WGS) entry which is preliminary data.</text>
</comment>
<protein>
    <submittedName>
        <fullName evidence="2">Uncharacterized protein</fullName>
    </submittedName>
</protein>
<reference evidence="2" key="1">
    <citation type="submission" date="2023-07" db="EMBL/GenBank/DDBJ databases">
        <authorList>
            <consortium name="AG Swart"/>
            <person name="Singh M."/>
            <person name="Singh A."/>
            <person name="Seah K."/>
            <person name="Emmerich C."/>
        </authorList>
    </citation>
    <scope>NUCLEOTIDE SEQUENCE</scope>
    <source>
        <strain evidence="2">DP1</strain>
    </source>
</reference>